<comment type="caution">
    <text evidence="2">The sequence shown here is derived from an EMBL/GenBank/DDBJ whole genome shotgun (WGS) entry which is preliminary data.</text>
</comment>
<proteinExistence type="predicted"/>
<keyword evidence="3" id="KW-1185">Reference proteome</keyword>
<evidence type="ECO:0000313" key="3">
    <source>
        <dbReference type="Proteomes" id="UP001266305"/>
    </source>
</evidence>
<organism evidence="2 3">
    <name type="scientific">Saguinus oedipus</name>
    <name type="common">Cotton-top tamarin</name>
    <name type="synonym">Oedipomidas oedipus</name>
    <dbReference type="NCBI Taxonomy" id="9490"/>
    <lineage>
        <taxon>Eukaryota</taxon>
        <taxon>Metazoa</taxon>
        <taxon>Chordata</taxon>
        <taxon>Craniata</taxon>
        <taxon>Vertebrata</taxon>
        <taxon>Euteleostomi</taxon>
        <taxon>Mammalia</taxon>
        <taxon>Eutheria</taxon>
        <taxon>Euarchontoglires</taxon>
        <taxon>Primates</taxon>
        <taxon>Haplorrhini</taxon>
        <taxon>Platyrrhini</taxon>
        <taxon>Cebidae</taxon>
        <taxon>Callitrichinae</taxon>
        <taxon>Saguinus</taxon>
    </lineage>
</organism>
<feature type="non-terminal residue" evidence="2">
    <location>
        <position position="262"/>
    </location>
</feature>
<protein>
    <submittedName>
        <fullName evidence="2">Leucine-rich repeat-containing protein 59</fullName>
    </submittedName>
</protein>
<sequence length="262" mass="29974">MLLHLDLLNNRLVTLPVSFAQLKNLKTLNLKDKPLNPVLAEMAGDCLHEKQRKQCANKTSQHMKAMQANQQQERQPRWEVEHEAEKKPEAKQQAEEAREWELGKRQKAAEKEHWQKEYDALKAAKWEQKKPKKETDQAPKSKTSSSPCKPPPWKHTHCWAVLKLLLLLVFCAARGLVACRVTELLQQPLCTSVNTIYCNAVQDLHHHELLQWVFQSDSQHGACSQKLLSPSLGAWIPMKLSSAGHNLFLASDLPAIIKWLQI</sequence>
<gene>
    <name evidence="2" type="primary">LRRC59_2</name>
    <name evidence="2" type="ORF">P7K49_006811</name>
</gene>
<dbReference type="Proteomes" id="UP001266305">
    <property type="component" value="Unassembled WGS sequence"/>
</dbReference>
<feature type="compositionally biased region" description="Polar residues" evidence="1">
    <location>
        <begin position="56"/>
        <end position="73"/>
    </location>
</feature>
<dbReference type="EMBL" id="JASSZA010000003">
    <property type="protein sequence ID" value="KAK2116185.1"/>
    <property type="molecule type" value="Genomic_DNA"/>
</dbReference>
<feature type="compositionally biased region" description="Basic and acidic residues" evidence="1">
    <location>
        <begin position="74"/>
        <end position="139"/>
    </location>
</feature>
<reference evidence="2 3" key="1">
    <citation type="submission" date="2023-05" db="EMBL/GenBank/DDBJ databases">
        <title>B98-5 Cell Line De Novo Hybrid Assembly: An Optical Mapping Approach.</title>
        <authorList>
            <person name="Kananen K."/>
            <person name="Auerbach J.A."/>
            <person name="Kautto E."/>
            <person name="Blachly J.S."/>
        </authorList>
    </citation>
    <scope>NUCLEOTIDE SEQUENCE [LARGE SCALE GENOMIC DNA]</scope>
    <source>
        <strain evidence="2">B95-8</strain>
        <tissue evidence="2">Cell line</tissue>
    </source>
</reference>
<dbReference type="InterPro" id="IPR032675">
    <property type="entry name" value="LRR_dom_sf"/>
</dbReference>
<evidence type="ECO:0000313" key="2">
    <source>
        <dbReference type="EMBL" id="KAK2116185.1"/>
    </source>
</evidence>
<evidence type="ECO:0000256" key="1">
    <source>
        <dbReference type="SAM" id="MobiDB-lite"/>
    </source>
</evidence>
<feature type="region of interest" description="Disordered" evidence="1">
    <location>
        <begin position="56"/>
        <end position="152"/>
    </location>
</feature>
<dbReference type="Gene3D" id="3.80.10.10">
    <property type="entry name" value="Ribonuclease Inhibitor"/>
    <property type="match status" value="1"/>
</dbReference>
<name>A0ABQ9W3Y5_SAGOE</name>
<accession>A0ABQ9W3Y5</accession>